<comment type="similarity">
    <text evidence="1">Belongs to the STXBP/unc-18/SEC1 family.</text>
</comment>
<dbReference type="Pfam" id="PF00995">
    <property type="entry name" value="Sec1"/>
    <property type="match status" value="1"/>
</dbReference>
<gene>
    <name evidence="2" type="ORF">Amon01_000654600</name>
</gene>
<dbReference type="OrthoDB" id="10251230at2759"/>
<dbReference type="EMBL" id="BSXU01004213">
    <property type="protein sequence ID" value="GMG41726.1"/>
    <property type="molecule type" value="Genomic_DNA"/>
</dbReference>
<dbReference type="PIRSF" id="PIRSF005715">
    <property type="entry name" value="VPS45_Sec1"/>
    <property type="match status" value="1"/>
</dbReference>
<reference evidence="2" key="1">
    <citation type="submission" date="2023-04" db="EMBL/GenBank/DDBJ databases">
        <title>Ambrosiozyma monospora NBRC 1965.</title>
        <authorList>
            <person name="Ichikawa N."/>
            <person name="Sato H."/>
            <person name="Tonouchi N."/>
        </authorList>
    </citation>
    <scope>NUCLEOTIDE SEQUENCE</scope>
    <source>
        <strain evidence="2">NBRC 1965</strain>
    </source>
</reference>
<evidence type="ECO:0000256" key="1">
    <source>
        <dbReference type="ARBA" id="ARBA00009884"/>
    </source>
</evidence>
<dbReference type="Proteomes" id="UP001165063">
    <property type="component" value="Unassembled WGS sequence"/>
</dbReference>
<dbReference type="InterPro" id="IPR043127">
    <property type="entry name" value="Sec-1-like_dom3a"/>
</dbReference>
<dbReference type="AlphaFoldDB" id="A0A9W6Z4Q0"/>
<evidence type="ECO:0000313" key="2">
    <source>
        <dbReference type="EMBL" id="GMG41726.1"/>
    </source>
</evidence>
<keyword evidence="3" id="KW-1185">Reference proteome</keyword>
<sequence>MSLSVHSGSLRDRQISNLKKMLHLNIDTDSNLVASTNAEELIWKVLILDSKSTAIVSSVLRINDLLDYGITMHSLITQRRAALPDVPVIYFVEPTAENIAKIISDLEKDQYDDFYINFTSSLQRSLLEDFAKKVAQLGKSGKIRQLFDQYLDFIVTEPNLFSLELPNLYYQFNNPKTTEDEITSKADAIASGLFSTVLTMGSIPVIRCNRGGPAELVSQRLDQKLRDHLINTRSVSAGGSVSTTPTSSTGERLVLILLDRNIDLATMFAHSWIYQCMVSDVFSLHRNTIEIKTQLPGSTLEDPKYDVKRFDIDPKDFFWNRNASLPFPDAVENVETELSKYTEEAKELTAKTGYSSIKDIDPNDQHDTQHIQEAIKALPELTQRKNIIDLHMTVLTDLIKQLDSKNLDAFFEIEQNHTQKADPKTQRDFIELLKSTSKGDNNNDKLRTYLILLLTTNADLPRSFTDECESILKELQLDLAPLKYIKKIKELTKMSNLNLSSTSSAAQTTSSSTLDQSNKSALFGSLSSKLIGLTEGGSSKISEGFGSLVSGLKNLLPAKTNLPITNIVESIMNPHNAQQESVQMTDDYMYFDPNLTRGSHSKQPRRSIYNEGLVFVIGGGNYLEYSNLQDWCAQINEAAGAGSVVGGVGVNGGAGSGMNGVSALGGGLRQVFYGSTKIVTADEFLKECGELSSV</sequence>
<protein>
    <submittedName>
        <fullName evidence="2">Unnamed protein product</fullName>
    </submittedName>
</protein>
<dbReference type="InterPro" id="IPR001619">
    <property type="entry name" value="Sec1-like"/>
</dbReference>
<organism evidence="2 3">
    <name type="scientific">Ambrosiozyma monospora</name>
    <name type="common">Yeast</name>
    <name type="synonym">Endomycopsis monosporus</name>
    <dbReference type="NCBI Taxonomy" id="43982"/>
    <lineage>
        <taxon>Eukaryota</taxon>
        <taxon>Fungi</taxon>
        <taxon>Dikarya</taxon>
        <taxon>Ascomycota</taxon>
        <taxon>Saccharomycotina</taxon>
        <taxon>Pichiomycetes</taxon>
        <taxon>Pichiales</taxon>
        <taxon>Pichiaceae</taxon>
        <taxon>Ambrosiozyma</taxon>
    </lineage>
</organism>
<dbReference type="GO" id="GO:0016192">
    <property type="term" value="P:vesicle-mediated transport"/>
    <property type="evidence" value="ECO:0007669"/>
    <property type="project" value="InterPro"/>
</dbReference>
<dbReference type="Gene3D" id="3.40.50.1910">
    <property type="match status" value="1"/>
</dbReference>
<name>A0A9W6Z4Q0_AMBMO</name>
<dbReference type="SUPFAM" id="SSF56815">
    <property type="entry name" value="Sec1/munc18-like (SM) proteins"/>
    <property type="match status" value="1"/>
</dbReference>
<dbReference type="InterPro" id="IPR027482">
    <property type="entry name" value="Sec1-like_dom2"/>
</dbReference>
<dbReference type="PANTHER" id="PTHR11679">
    <property type="entry name" value="VESICLE PROTEIN SORTING-ASSOCIATED"/>
    <property type="match status" value="1"/>
</dbReference>
<dbReference type="Gene3D" id="3.40.50.2060">
    <property type="match status" value="1"/>
</dbReference>
<dbReference type="Gene3D" id="1.25.40.60">
    <property type="match status" value="1"/>
</dbReference>
<proteinExistence type="inferred from homology"/>
<accession>A0A9W6Z4Q0</accession>
<dbReference type="InterPro" id="IPR036045">
    <property type="entry name" value="Sec1-like_sf"/>
</dbReference>
<evidence type="ECO:0000313" key="3">
    <source>
        <dbReference type="Proteomes" id="UP001165063"/>
    </source>
</evidence>
<dbReference type="InterPro" id="IPR043154">
    <property type="entry name" value="Sec-1-like_dom1"/>
</dbReference>
<dbReference type="Gene3D" id="3.90.830.10">
    <property type="entry name" value="Syntaxin Binding Protein 1, Chain A, domain 2"/>
    <property type="match status" value="1"/>
</dbReference>
<comment type="caution">
    <text evidence="2">The sequence shown here is derived from an EMBL/GenBank/DDBJ whole genome shotgun (WGS) entry which is preliminary data.</text>
</comment>